<comment type="subunit">
    <text evidence="15">Monomer.</text>
</comment>
<keyword evidence="8 15" id="KW-0479">Metal-binding</keyword>
<comment type="subcellular location">
    <subcellularLocation>
        <location evidence="1 15">Cytoplasm</location>
    </subcellularLocation>
</comment>
<evidence type="ECO:0000256" key="2">
    <source>
        <dbReference type="ARBA" id="ARBA00010945"/>
    </source>
</evidence>
<evidence type="ECO:0000256" key="9">
    <source>
        <dbReference type="ARBA" id="ARBA00022763"/>
    </source>
</evidence>
<organism evidence="18 19">
    <name type="scientific">Noviherbaspirillum album</name>
    <dbReference type="NCBI Taxonomy" id="3080276"/>
    <lineage>
        <taxon>Bacteria</taxon>
        <taxon>Pseudomonadati</taxon>
        <taxon>Pseudomonadota</taxon>
        <taxon>Betaproteobacteria</taxon>
        <taxon>Burkholderiales</taxon>
        <taxon>Oxalobacteraceae</taxon>
        <taxon>Noviherbaspirillum</taxon>
    </lineage>
</organism>
<name>A0ABU6J3E4_9BURK</name>
<feature type="site" description="Substrate discrimination" evidence="15">
    <location>
        <position position="18"/>
    </location>
</feature>
<dbReference type="Gene3D" id="3.30.1490.100">
    <property type="entry name" value="DNA polymerase, Y-family, little finger domain"/>
    <property type="match status" value="1"/>
</dbReference>
<keyword evidence="9 15" id="KW-0227">DNA damage</keyword>
<keyword evidence="7 15" id="KW-0235">DNA replication</keyword>
<feature type="compositionally biased region" description="Basic and acidic residues" evidence="16">
    <location>
        <begin position="257"/>
        <end position="268"/>
    </location>
</feature>
<dbReference type="RefSeq" id="WP_326504909.1">
    <property type="nucleotide sequence ID" value="NZ_JAWIIV010000002.1"/>
</dbReference>
<evidence type="ECO:0000256" key="6">
    <source>
        <dbReference type="ARBA" id="ARBA00022695"/>
    </source>
</evidence>
<dbReference type="EMBL" id="JAWIIV010000002">
    <property type="protein sequence ID" value="MEC4718156.1"/>
    <property type="molecule type" value="Genomic_DNA"/>
</dbReference>
<dbReference type="Proteomes" id="UP001352263">
    <property type="component" value="Unassembled WGS sequence"/>
</dbReference>
<dbReference type="Pfam" id="PF11799">
    <property type="entry name" value="IMS_C"/>
    <property type="match status" value="1"/>
</dbReference>
<keyword evidence="6 15" id="KW-0548">Nucleotidyltransferase</keyword>
<evidence type="ECO:0000256" key="7">
    <source>
        <dbReference type="ARBA" id="ARBA00022705"/>
    </source>
</evidence>
<sequence>MQDLDEPRIAHLDMDSYFVSTEILRYPDLKGVAAVVGGGRDHQPRLMPGGSRKYARLRDYVGRGVVTTSTYEARAFGVFSGMGLMKSAKLAPDAVLLPTDFARYKHYSVLFKDAVRAIAPTIQDIGIDEIYIDFNGIPGEVRAIAQRIKDAVNEATEGLTCSIGVAHSKLVAKIASDLQKPNGLTIVPNLAIPEMVWPLAASKVNGIGPKAYAKLTKLGIETIGDLAKADPALLQSTFGRTYSEWLLRAANGIDRRPVTTERDSKSMSRETTFGSDLHPKTDRERLGQIFTDLCVRVSEDLKRNGYVGRTVGIKLRFQDFETVTRDYTIPDVTDNAVVIRRAATECLKRVKLSQRIRLLGVKVSGLEKANGNEGHASRQASLFD</sequence>
<evidence type="ECO:0000313" key="18">
    <source>
        <dbReference type="EMBL" id="MEC4718156.1"/>
    </source>
</evidence>
<evidence type="ECO:0000256" key="11">
    <source>
        <dbReference type="ARBA" id="ARBA00022932"/>
    </source>
</evidence>
<dbReference type="SUPFAM" id="SSF100879">
    <property type="entry name" value="Lesion bypass DNA polymerase (Y-family), little finger domain"/>
    <property type="match status" value="1"/>
</dbReference>
<dbReference type="InterPro" id="IPR036775">
    <property type="entry name" value="DNA_pol_Y-fam_lit_finger_sf"/>
</dbReference>
<comment type="similarity">
    <text evidence="2 15">Belongs to the DNA polymerase type-Y family.</text>
</comment>
<dbReference type="InterPro" id="IPR043502">
    <property type="entry name" value="DNA/RNA_pol_sf"/>
</dbReference>
<keyword evidence="4 15" id="KW-0963">Cytoplasm</keyword>
<comment type="cofactor">
    <cofactor evidence="15">
        <name>Mg(2+)</name>
        <dbReference type="ChEBI" id="CHEBI:18420"/>
    </cofactor>
    <text evidence="15">Binds 2 magnesium ions per subunit.</text>
</comment>
<evidence type="ECO:0000256" key="12">
    <source>
        <dbReference type="ARBA" id="ARBA00023125"/>
    </source>
</evidence>
<keyword evidence="5 15" id="KW-0808">Transferase</keyword>
<evidence type="ECO:0000256" key="8">
    <source>
        <dbReference type="ARBA" id="ARBA00022723"/>
    </source>
</evidence>
<comment type="caution">
    <text evidence="18">The sequence shown here is derived from an EMBL/GenBank/DDBJ whole genome shotgun (WGS) entry which is preliminary data.</text>
</comment>
<comment type="function">
    <text evidence="15">Poorly processive, error-prone DNA polymerase involved in untargeted mutagenesis. Copies undamaged DNA at stalled replication forks, which arise in vivo from mismatched or misaligned primer ends. These misaligned primers can be extended by PolIV. Exhibits no 3'-5' exonuclease (proofreading) activity. May be involved in translesional synthesis, in conjunction with the beta clamp from PolIII.</text>
</comment>
<evidence type="ECO:0000256" key="16">
    <source>
        <dbReference type="SAM" id="MobiDB-lite"/>
    </source>
</evidence>
<dbReference type="Gene3D" id="3.30.70.270">
    <property type="match status" value="1"/>
</dbReference>
<keyword evidence="12 15" id="KW-0238">DNA-binding</keyword>
<dbReference type="PROSITE" id="PS50173">
    <property type="entry name" value="UMUC"/>
    <property type="match status" value="1"/>
</dbReference>
<evidence type="ECO:0000256" key="1">
    <source>
        <dbReference type="ARBA" id="ARBA00004496"/>
    </source>
</evidence>
<keyword evidence="10 15" id="KW-0460">Magnesium</keyword>
<reference evidence="18 19" key="1">
    <citation type="submission" date="2023-10" db="EMBL/GenBank/DDBJ databases">
        <title>Noviherbaspirillum sp. CPCC 100848 genome assembly.</title>
        <authorList>
            <person name="Li X.Y."/>
            <person name="Fang X.M."/>
        </authorList>
    </citation>
    <scope>NUCLEOTIDE SEQUENCE [LARGE SCALE GENOMIC DNA]</scope>
    <source>
        <strain evidence="18 19">CPCC 100848</strain>
    </source>
</reference>
<dbReference type="EC" id="2.7.7.7" evidence="15"/>
<dbReference type="Pfam" id="PF00817">
    <property type="entry name" value="IMS"/>
    <property type="match status" value="1"/>
</dbReference>
<keyword evidence="13 15" id="KW-0234">DNA repair</keyword>
<dbReference type="InterPro" id="IPR053848">
    <property type="entry name" value="IMS_HHH_1"/>
</dbReference>
<evidence type="ECO:0000256" key="15">
    <source>
        <dbReference type="HAMAP-Rule" id="MF_01113"/>
    </source>
</evidence>
<comment type="catalytic activity">
    <reaction evidence="14 15">
        <text>DNA(n) + a 2'-deoxyribonucleoside 5'-triphosphate = DNA(n+1) + diphosphate</text>
        <dbReference type="Rhea" id="RHEA:22508"/>
        <dbReference type="Rhea" id="RHEA-COMP:17339"/>
        <dbReference type="Rhea" id="RHEA-COMP:17340"/>
        <dbReference type="ChEBI" id="CHEBI:33019"/>
        <dbReference type="ChEBI" id="CHEBI:61560"/>
        <dbReference type="ChEBI" id="CHEBI:173112"/>
        <dbReference type="EC" id="2.7.7.7"/>
    </reaction>
</comment>
<dbReference type="SUPFAM" id="SSF56672">
    <property type="entry name" value="DNA/RNA polymerases"/>
    <property type="match status" value="1"/>
</dbReference>
<proteinExistence type="inferred from homology"/>
<dbReference type="PANTHER" id="PTHR11076:SF33">
    <property type="entry name" value="DNA POLYMERASE KAPPA"/>
    <property type="match status" value="1"/>
</dbReference>
<evidence type="ECO:0000256" key="3">
    <source>
        <dbReference type="ARBA" id="ARBA00022457"/>
    </source>
</evidence>
<feature type="domain" description="UmuC" evidence="17">
    <location>
        <begin position="9"/>
        <end position="208"/>
    </location>
</feature>
<feature type="region of interest" description="Disordered" evidence="16">
    <location>
        <begin position="257"/>
        <end position="278"/>
    </location>
</feature>
<gene>
    <name evidence="15" type="primary">dinB</name>
    <name evidence="18" type="ORF">RY831_03285</name>
</gene>
<keyword evidence="19" id="KW-1185">Reference proteome</keyword>
<dbReference type="Pfam" id="PF21999">
    <property type="entry name" value="IMS_HHH_1"/>
    <property type="match status" value="1"/>
</dbReference>
<accession>A0ABU6J3E4</accession>
<keyword evidence="11 15" id="KW-0239">DNA-directed DNA polymerase</keyword>
<evidence type="ECO:0000256" key="4">
    <source>
        <dbReference type="ARBA" id="ARBA00022490"/>
    </source>
</evidence>
<dbReference type="InterPro" id="IPR017961">
    <property type="entry name" value="DNA_pol_Y-fam_little_finger"/>
</dbReference>
<evidence type="ECO:0000256" key="10">
    <source>
        <dbReference type="ARBA" id="ARBA00022842"/>
    </source>
</evidence>
<feature type="binding site" evidence="15">
    <location>
        <position position="128"/>
    </location>
    <ligand>
        <name>Mg(2+)</name>
        <dbReference type="ChEBI" id="CHEBI:18420"/>
    </ligand>
</feature>
<dbReference type="InterPro" id="IPR050116">
    <property type="entry name" value="DNA_polymerase-Y"/>
</dbReference>
<dbReference type="InterPro" id="IPR001126">
    <property type="entry name" value="UmuC"/>
</dbReference>
<dbReference type="PANTHER" id="PTHR11076">
    <property type="entry name" value="DNA REPAIR POLYMERASE UMUC / TRANSFERASE FAMILY MEMBER"/>
    <property type="match status" value="1"/>
</dbReference>
<feature type="binding site" evidence="15">
    <location>
        <position position="13"/>
    </location>
    <ligand>
        <name>Mg(2+)</name>
        <dbReference type="ChEBI" id="CHEBI:18420"/>
    </ligand>
</feature>
<keyword evidence="3 15" id="KW-0515">Mutator protein</keyword>
<evidence type="ECO:0000256" key="14">
    <source>
        <dbReference type="ARBA" id="ARBA00049244"/>
    </source>
</evidence>
<evidence type="ECO:0000256" key="5">
    <source>
        <dbReference type="ARBA" id="ARBA00022679"/>
    </source>
</evidence>
<dbReference type="InterPro" id="IPR022880">
    <property type="entry name" value="DNApol_IV"/>
</dbReference>
<dbReference type="CDD" id="cd03586">
    <property type="entry name" value="PolY_Pol_IV_kappa"/>
    <property type="match status" value="1"/>
</dbReference>
<dbReference type="InterPro" id="IPR043128">
    <property type="entry name" value="Rev_trsase/Diguanyl_cyclase"/>
</dbReference>
<evidence type="ECO:0000259" key="17">
    <source>
        <dbReference type="PROSITE" id="PS50173"/>
    </source>
</evidence>
<dbReference type="GO" id="GO:0003887">
    <property type="term" value="F:DNA-directed DNA polymerase activity"/>
    <property type="evidence" value="ECO:0007669"/>
    <property type="project" value="UniProtKB-EC"/>
</dbReference>
<dbReference type="Gene3D" id="3.40.1170.60">
    <property type="match status" value="1"/>
</dbReference>
<protein>
    <recommendedName>
        <fullName evidence="15">DNA polymerase IV</fullName>
        <shortName evidence="15">Pol IV</shortName>
        <ecNumber evidence="15">2.7.7.7</ecNumber>
    </recommendedName>
</protein>
<evidence type="ECO:0000256" key="13">
    <source>
        <dbReference type="ARBA" id="ARBA00023204"/>
    </source>
</evidence>
<dbReference type="Gene3D" id="1.10.150.20">
    <property type="entry name" value="5' to 3' exonuclease, C-terminal subdomain"/>
    <property type="match status" value="1"/>
</dbReference>
<dbReference type="HAMAP" id="MF_01113">
    <property type="entry name" value="DNApol_IV"/>
    <property type="match status" value="1"/>
</dbReference>
<evidence type="ECO:0000313" key="19">
    <source>
        <dbReference type="Proteomes" id="UP001352263"/>
    </source>
</evidence>
<feature type="active site" evidence="15">
    <location>
        <position position="129"/>
    </location>
</feature>